<evidence type="ECO:0000313" key="2">
    <source>
        <dbReference type="Proteomes" id="UP000620064"/>
    </source>
</evidence>
<dbReference type="Proteomes" id="UP000620064">
    <property type="component" value="Unassembled WGS sequence"/>
</dbReference>
<evidence type="ECO:0000313" key="1">
    <source>
        <dbReference type="EMBL" id="GGP04347.1"/>
    </source>
</evidence>
<dbReference type="RefSeq" id="WP_188617606.1">
    <property type="nucleotide sequence ID" value="NZ_BMLV01000003.1"/>
</dbReference>
<dbReference type="PROSITE" id="PS51257">
    <property type="entry name" value="PROKAR_LIPOPROTEIN"/>
    <property type="match status" value="1"/>
</dbReference>
<comment type="caution">
    <text evidence="1">The sequence shown here is derived from an EMBL/GenBank/DDBJ whole genome shotgun (WGS) entry which is preliminary data.</text>
</comment>
<evidence type="ECO:0008006" key="3">
    <source>
        <dbReference type="Google" id="ProtNLM"/>
    </source>
</evidence>
<dbReference type="EMBL" id="BMLV01000003">
    <property type="protein sequence ID" value="GGP04347.1"/>
    <property type="molecule type" value="Genomic_DNA"/>
</dbReference>
<accession>A0ABQ2NIL6</accession>
<protein>
    <recommendedName>
        <fullName evidence="3">Lipoprotein</fullName>
    </recommendedName>
</protein>
<sequence>MKKIFLFLAIASLAITSCRKDDNESTTEEVSIETQNSYDDEAIKQFLKDNYFDARGNIIAFSSTITTDDNEKPLADYNPVTLPSGVVYISRYIPTNGKTIASNDVLRIMQRSNTYVAVKATDGKIKFDSQYSFRNTVDATGTPEVDPAYYYVKNSVLTSDTYKDKTRSYFEIEGLQEGLKYFKSTEVADSDNYNMQGVIIVPSRAAFARDDHFAYSSYAFRNRSFVFTFQVYKTDTRTPAQD</sequence>
<keyword evidence="2" id="KW-1185">Reference proteome</keyword>
<name>A0ABQ2NIL6_9FLAO</name>
<proteinExistence type="predicted"/>
<reference evidence="2" key="1">
    <citation type="journal article" date="2019" name="Int. J. Syst. Evol. Microbiol.">
        <title>The Global Catalogue of Microorganisms (GCM) 10K type strain sequencing project: providing services to taxonomists for standard genome sequencing and annotation.</title>
        <authorList>
            <consortium name="The Broad Institute Genomics Platform"/>
            <consortium name="The Broad Institute Genome Sequencing Center for Infectious Disease"/>
            <person name="Wu L."/>
            <person name="Ma J."/>
        </authorList>
    </citation>
    <scope>NUCLEOTIDE SEQUENCE [LARGE SCALE GENOMIC DNA]</scope>
    <source>
        <strain evidence="2">CGMCC 1.7656</strain>
    </source>
</reference>
<organism evidence="1 2">
    <name type="scientific">Cloacibacterium rupense</name>
    <dbReference type="NCBI Taxonomy" id="517423"/>
    <lineage>
        <taxon>Bacteria</taxon>
        <taxon>Pseudomonadati</taxon>
        <taxon>Bacteroidota</taxon>
        <taxon>Flavobacteriia</taxon>
        <taxon>Flavobacteriales</taxon>
        <taxon>Weeksellaceae</taxon>
    </lineage>
</organism>
<gene>
    <name evidence="1" type="ORF">GCM10010992_16190</name>
</gene>